<dbReference type="RefSeq" id="WP_136599336.1">
    <property type="nucleotide sequence ID" value="NZ_STGV01000005.1"/>
</dbReference>
<gene>
    <name evidence="2" type="ORF">FAA97_14765</name>
</gene>
<protein>
    <submittedName>
        <fullName evidence="2">Uncharacterized protein</fullName>
    </submittedName>
</protein>
<feature type="region of interest" description="Disordered" evidence="1">
    <location>
        <begin position="62"/>
        <end position="113"/>
    </location>
</feature>
<sequence length="113" mass="11956">MIAHRDIAWLVALVVAAPSIASGNGLGDDRPYQFRSANERQVLLNLERTRLELKGEFRANTGVGSGSGLGTQQTGNATTININGSGNTVTVTQDNDGNQTITQTDSNNSILNN</sequence>
<dbReference type="OrthoDB" id="8374028at2"/>
<dbReference type="Proteomes" id="UP000308828">
    <property type="component" value="Unassembled WGS sequence"/>
</dbReference>
<organism evidence="2 3">
    <name type="scientific">Peteryoungia ipomoeae</name>
    <dbReference type="NCBI Taxonomy" id="1210932"/>
    <lineage>
        <taxon>Bacteria</taxon>
        <taxon>Pseudomonadati</taxon>
        <taxon>Pseudomonadota</taxon>
        <taxon>Alphaproteobacteria</taxon>
        <taxon>Hyphomicrobiales</taxon>
        <taxon>Rhizobiaceae</taxon>
        <taxon>Peteryoungia</taxon>
    </lineage>
</organism>
<evidence type="ECO:0000313" key="3">
    <source>
        <dbReference type="Proteomes" id="UP000308828"/>
    </source>
</evidence>
<evidence type="ECO:0000313" key="2">
    <source>
        <dbReference type="EMBL" id="THV21286.1"/>
    </source>
</evidence>
<feature type="compositionally biased region" description="Polar residues" evidence="1">
    <location>
        <begin position="76"/>
        <end position="113"/>
    </location>
</feature>
<comment type="caution">
    <text evidence="2">The sequence shown here is derived from an EMBL/GenBank/DDBJ whole genome shotgun (WGS) entry which is preliminary data.</text>
</comment>
<keyword evidence="3" id="KW-1185">Reference proteome</keyword>
<name>A0A4V4HM90_9HYPH</name>
<dbReference type="AlphaFoldDB" id="A0A4V4HM90"/>
<reference evidence="2 3" key="1">
    <citation type="submission" date="2019-04" db="EMBL/GenBank/DDBJ databases">
        <title>Genome sequence of strain shin9-1.</title>
        <authorList>
            <person name="Gao J."/>
            <person name="Sun J."/>
        </authorList>
    </citation>
    <scope>NUCLEOTIDE SEQUENCE [LARGE SCALE GENOMIC DNA]</scope>
    <source>
        <strain evidence="3">shin9-1</strain>
    </source>
</reference>
<accession>A0A4V4HM90</accession>
<evidence type="ECO:0000256" key="1">
    <source>
        <dbReference type="SAM" id="MobiDB-lite"/>
    </source>
</evidence>
<dbReference type="EMBL" id="STGV01000005">
    <property type="protein sequence ID" value="THV21286.1"/>
    <property type="molecule type" value="Genomic_DNA"/>
</dbReference>
<proteinExistence type="predicted"/>